<comment type="similarity">
    <text evidence="1">Belongs to the transferase hexapeptide repeat family.</text>
</comment>
<name>A0A1B2DJS8_9BACL</name>
<gene>
    <name evidence="4" type="ORF">BBD42_16735</name>
</gene>
<sequence length="188" mass="21324">MKNLIRLDQYEQAGYSRGRSGAYVLLWWLIQGTLFRFSLHNMYAWRSFLLRLFGANIGKDVLIRSTAKFTYPWKVSIGDFSWIGDHVQFYSLDEIVVGSHCVISQNAYLCTGSHKINDPAFSLEVRPIVIKDGAWVASDVFVYPGVILHEMAVAAARSTVLKSIPANEIHAGYPAQYLRERFAKEVMA</sequence>
<dbReference type="InterPro" id="IPR051159">
    <property type="entry name" value="Hexapeptide_acetyltransf"/>
</dbReference>
<accession>A0A1B2DJS8</accession>
<reference evidence="4" key="1">
    <citation type="submission" date="2016-08" db="EMBL/GenBank/DDBJ databases">
        <title>Complete Genome Seqeunce of Paenibacillus sp. BIHB 4019 from tea rhizoplane.</title>
        <authorList>
            <person name="Thakur R."/>
            <person name="Swarnkar M.K."/>
            <person name="Gulati A."/>
        </authorList>
    </citation>
    <scope>NUCLEOTIDE SEQUENCE [LARGE SCALE GENOMIC DNA]</scope>
    <source>
        <strain evidence="4">BIHB4019</strain>
    </source>
</reference>
<dbReference type="CDD" id="cd05825">
    <property type="entry name" value="LbH_wcaF_like"/>
    <property type="match status" value="1"/>
</dbReference>
<keyword evidence="3" id="KW-0472">Membrane</keyword>
<keyword evidence="2 4" id="KW-0808">Transferase</keyword>
<keyword evidence="3" id="KW-0812">Transmembrane</keyword>
<dbReference type="PANTHER" id="PTHR23416">
    <property type="entry name" value="SIALIC ACID SYNTHASE-RELATED"/>
    <property type="match status" value="1"/>
</dbReference>
<proteinExistence type="inferred from homology"/>
<protein>
    <submittedName>
        <fullName evidence="4">Colanic acid biosynthesis acetyltransferase WcaF</fullName>
    </submittedName>
</protein>
<dbReference type="RefSeq" id="WP_099519109.1">
    <property type="nucleotide sequence ID" value="NZ_CP016808.1"/>
</dbReference>
<dbReference type="NCBIfam" id="NF007797">
    <property type="entry name" value="PRK10502.1"/>
    <property type="match status" value="1"/>
</dbReference>
<evidence type="ECO:0000256" key="2">
    <source>
        <dbReference type="ARBA" id="ARBA00022679"/>
    </source>
</evidence>
<dbReference type="InterPro" id="IPR011004">
    <property type="entry name" value="Trimer_LpxA-like_sf"/>
</dbReference>
<evidence type="ECO:0000313" key="4">
    <source>
        <dbReference type="EMBL" id="ANY67935.1"/>
    </source>
</evidence>
<feature type="transmembrane region" description="Helical" evidence="3">
    <location>
        <begin position="20"/>
        <end position="39"/>
    </location>
</feature>
<dbReference type="AlphaFoldDB" id="A0A1B2DJS8"/>
<dbReference type="Gene3D" id="2.160.10.10">
    <property type="entry name" value="Hexapeptide repeat proteins"/>
    <property type="match status" value="1"/>
</dbReference>
<dbReference type="SUPFAM" id="SSF51161">
    <property type="entry name" value="Trimeric LpxA-like enzymes"/>
    <property type="match status" value="1"/>
</dbReference>
<organism evidence="4">
    <name type="scientific">Paenibacillus sp. BIHB 4019</name>
    <dbReference type="NCBI Taxonomy" id="1870819"/>
    <lineage>
        <taxon>Bacteria</taxon>
        <taxon>Bacillati</taxon>
        <taxon>Bacillota</taxon>
        <taxon>Bacilli</taxon>
        <taxon>Bacillales</taxon>
        <taxon>Paenibacillaceae</taxon>
        <taxon>Paenibacillus</taxon>
    </lineage>
</organism>
<dbReference type="PANTHER" id="PTHR23416:SF23">
    <property type="entry name" value="ACETYLTRANSFERASE C18B11.09C-RELATED"/>
    <property type="match status" value="1"/>
</dbReference>
<evidence type="ECO:0000256" key="3">
    <source>
        <dbReference type="SAM" id="Phobius"/>
    </source>
</evidence>
<dbReference type="GO" id="GO:0008374">
    <property type="term" value="F:O-acyltransferase activity"/>
    <property type="evidence" value="ECO:0007669"/>
    <property type="project" value="TreeGrafter"/>
</dbReference>
<dbReference type="EMBL" id="CP016808">
    <property type="protein sequence ID" value="ANY67935.1"/>
    <property type="molecule type" value="Genomic_DNA"/>
</dbReference>
<evidence type="ECO:0000256" key="1">
    <source>
        <dbReference type="ARBA" id="ARBA00007274"/>
    </source>
</evidence>
<dbReference type="GO" id="GO:0005829">
    <property type="term" value="C:cytosol"/>
    <property type="evidence" value="ECO:0007669"/>
    <property type="project" value="TreeGrafter"/>
</dbReference>
<keyword evidence="3" id="KW-1133">Transmembrane helix</keyword>